<accession>D3B6D2</accession>
<name>D3B6D2_HETP5</name>
<sequence>MKPNKAKPDTIQHLNSIAIREYGSTLRKEEGEEEEEKDPRTITVIDKTIYSIPKVNKVFEEDEVVVLINFMDAEGNYEIDRSHGRFTWCIPADSKSLPLTPQKTNRTSTNWVPTLYWNHQSVQTKRIFRTTINFKLKIIY</sequence>
<dbReference type="EMBL" id="ADBJ01000017">
    <property type="protein sequence ID" value="EFA82902.1"/>
    <property type="molecule type" value="Genomic_DNA"/>
</dbReference>
<dbReference type="RefSeq" id="XP_020435019.1">
    <property type="nucleotide sequence ID" value="XM_020574605.1"/>
</dbReference>
<dbReference type="AlphaFoldDB" id="D3B6D2"/>
<dbReference type="InParanoid" id="D3B6D2"/>
<gene>
    <name evidence="1" type="ORF">PPL_03680</name>
</gene>
<reference evidence="1 2" key="1">
    <citation type="journal article" date="2011" name="Genome Res.">
        <title>Phylogeny-wide analysis of social amoeba genomes highlights ancient origins for complex intercellular communication.</title>
        <authorList>
            <person name="Heidel A.J."/>
            <person name="Lawal H.M."/>
            <person name="Felder M."/>
            <person name="Schilde C."/>
            <person name="Helps N.R."/>
            <person name="Tunggal B."/>
            <person name="Rivero F."/>
            <person name="John U."/>
            <person name="Schleicher M."/>
            <person name="Eichinger L."/>
            <person name="Platzer M."/>
            <person name="Noegel A.A."/>
            <person name="Schaap P."/>
            <person name="Gloeckner G."/>
        </authorList>
    </citation>
    <scope>NUCLEOTIDE SEQUENCE [LARGE SCALE GENOMIC DNA]</scope>
    <source>
        <strain evidence="2">ATCC 26659 / Pp 5 / PN500</strain>
    </source>
</reference>
<keyword evidence="2" id="KW-1185">Reference proteome</keyword>
<comment type="caution">
    <text evidence="1">The sequence shown here is derived from an EMBL/GenBank/DDBJ whole genome shotgun (WGS) entry which is preliminary data.</text>
</comment>
<organism evidence="1 2">
    <name type="scientific">Heterostelium pallidum (strain ATCC 26659 / Pp 5 / PN500)</name>
    <name type="common">Cellular slime mold</name>
    <name type="synonym">Polysphondylium pallidum</name>
    <dbReference type="NCBI Taxonomy" id="670386"/>
    <lineage>
        <taxon>Eukaryota</taxon>
        <taxon>Amoebozoa</taxon>
        <taxon>Evosea</taxon>
        <taxon>Eumycetozoa</taxon>
        <taxon>Dictyostelia</taxon>
        <taxon>Acytosteliales</taxon>
        <taxon>Acytosteliaceae</taxon>
        <taxon>Heterostelium</taxon>
    </lineage>
</organism>
<dbReference type="GeneID" id="31359167"/>
<evidence type="ECO:0000313" key="1">
    <source>
        <dbReference type="EMBL" id="EFA82902.1"/>
    </source>
</evidence>
<dbReference type="Proteomes" id="UP000001396">
    <property type="component" value="Unassembled WGS sequence"/>
</dbReference>
<evidence type="ECO:0000313" key="2">
    <source>
        <dbReference type="Proteomes" id="UP000001396"/>
    </source>
</evidence>
<protein>
    <submittedName>
        <fullName evidence="1">Uncharacterized protein</fullName>
    </submittedName>
</protein>
<proteinExistence type="predicted"/>